<evidence type="ECO:0000313" key="6">
    <source>
        <dbReference type="Proteomes" id="UP001163046"/>
    </source>
</evidence>
<evidence type="ECO:0000256" key="2">
    <source>
        <dbReference type="ARBA" id="ARBA00023242"/>
    </source>
</evidence>
<dbReference type="GO" id="GO:0005634">
    <property type="term" value="C:nucleus"/>
    <property type="evidence" value="ECO:0007669"/>
    <property type="project" value="UniProtKB-SubCell"/>
</dbReference>
<dbReference type="OrthoDB" id="3366823at2759"/>
<feature type="region of interest" description="Disordered" evidence="3">
    <location>
        <begin position="268"/>
        <end position="300"/>
    </location>
</feature>
<evidence type="ECO:0000256" key="3">
    <source>
        <dbReference type="SAM" id="MobiDB-lite"/>
    </source>
</evidence>
<evidence type="ECO:0000313" key="5">
    <source>
        <dbReference type="EMBL" id="KAJ7385161.1"/>
    </source>
</evidence>
<evidence type="ECO:0000256" key="1">
    <source>
        <dbReference type="ARBA" id="ARBA00004123"/>
    </source>
</evidence>
<comment type="subcellular location">
    <subcellularLocation>
        <location evidence="1">Nucleus</location>
    </subcellularLocation>
</comment>
<proteinExistence type="predicted"/>
<feature type="region of interest" description="Disordered" evidence="3">
    <location>
        <begin position="103"/>
        <end position="127"/>
    </location>
</feature>
<evidence type="ECO:0000259" key="4">
    <source>
        <dbReference type="Pfam" id="PF07808"/>
    </source>
</evidence>
<organism evidence="5 6">
    <name type="scientific">Desmophyllum pertusum</name>
    <dbReference type="NCBI Taxonomy" id="174260"/>
    <lineage>
        <taxon>Eukaryota</taxon>
        <taxon>Metazoa</taxon>
        <taxon>Cnidaria</taxon>
        <taxon>Anthozoa</taxon>
        <taxon>Hexacorallia</taxon>
        <taxon>Scleractinia</taxon>
        <taxon>Caryophylliina</taxon>
        <taxon>Caryophylliidae</taxon>
        <taxon>Desmophyllum</taxon>
    </lineage>
</organism>
<feature type="compositionally biased region" description="Basic and acidic residues" evidence="3">
    <location>
        <begin position="1"/>
        <end position="31"/>
    </location>
</feature>
<feature type="region of interest" description="Disordered" evidence="3">
    <location>
        <begin position="1"/>
        <end position="64"/>
    </location>
</feature>
<protein>
    <recommendedName>
        <fullName evidence="4">RED-like N-terminal domain-containing protein</fullName>
    </recommendedName>
</protein>
<dbReference type="EMBL" id="MU825882">
    <property type="protein sequence ID" value="KAJ7385161.1"/>
    <property type="molecule type" value="Genomic_DNA"/>
</dbReference>
<dbReference type="Proteomes" id="UP001163046">
    <property type="component" value="Unassembled WGS sequence"/>
</dbReference>
<keyword evidence="2" id="KW-0539">Nucleus</keyword>
<name>A0A9W9ZP50_9CNID</name>
<comment type="caution">
    <text evidence="5">The sequence shown here is derived from an EMBL/GenBank/DDBJ whole genome shotgun (WGS) entry which is preliminary data.</text>
</comment>
<dbReference type="PANTHER" id="PTHR12765">
    <property type="entry name" value="RED PROTEIN IK FACTOR CYTOKINE IK"/>
    <property type="match status" value="1"/>
</dbReference>
<feature type="domain" description="RED-like N-terminal" evidence="4">
    <location>
        <begin position="1"/>
        <end position="228"/>
    </location>
</feature>
<feature type="non-terminal residue" evidence="5">
    <location>
        <position position="1"/>
    </location>
</feature>
<accession>A0A9W9ZP50</accession>
<dbReference type="AlphaFoldDB" id="A0A9W9ZP50"/>
<keyword evidence="6" id="KW-1185">Reference proteome</keyword>
<dbReference type="Pfam" id="PF07808">
    <property type="entry name" value="RED_N"/>
    <property type="match status" value="1"/>
</dbReference>
<reference evidence="5" key="1">
    <citation type="submission" date="2023-01" db="EMBL/GenBank/DDBJ databases">
        <title>Genome assembly of the deep-sea coral Lophelia pertusa.</title>
        <authorList>
            <person name="Herrera S."/>
            <person name="Cordes E."/>
        </authorList>
    </citation>
    <scope>NUCLEOTIDE SEQUENCE</scope>
    <source>
        <strain evidence="5">USNM1676648</strain>
        <tissue evidence="5">Polyp</tissue>
    </source>
</reference>
<sequence>YYAKLKKMEEEREQELADKYRDRARERRDGLNPDYQSTDSLSATANYRAVGPTAEASNTAAERRRQAIQESKFLGGDMEHTHLVKGLDFALLQKVRSEIAEEDEEDEELHVKKMKSKQKDKEEDDNAADEIEFTTKLGQKIYKTLFRNRPAERNELFQPGRMAYVFDVEDEYAESDIPTTLMRSKADCPGIETQATLTTNDIVINKLTQILLYLRQGTRGGKKVKKKDKGKDKERMINKPDKRCVLLGLMTVSLEKLGIMIPLQIQKNMKRKKRQEKERERNPRIPQATLRNRQAERMRHSSVRKMYQLKSLLSLFHKPTAKRKWSRELHGTQLTQNERKRIDTLAKGKMSITFQTAIQNVIQVL</sequence>
<feature type="compositionally biased region" description="Polar residues" evidence="3">
    <location>
        <begin position="34"/>
        <end position="45"/>
    </location>
</feature>
<dbReference type="InterPro" id="IPR012916">
    <property type="entry name" value="RED_N"/>
</dbReference>
<dbReference type="InterPro" id="IPR039896">
    <property type="entry name" value="Red-like"/>
</dbReference>
<gene>
    <name evidence="5" type="ORF">OS493_017538</name>
</gene>